<dbReference type="AlphaFoldDB" id="A0A0G1KGV6"/>
<evidence type="ECO:0000313" key="2">
    <source>
        <dbReference type="Proteomes" id="UP000033915"/>
    </source>
</evidence>
<accession>A0A0G1KGV6</accession>
<protein>
    <submittedName>
        <fullName evidence="1">Uncharacterized protein</fullName>
    </submittedName>
</protein>
<gene>
    <name evidence="1" type="ORF">UW81_C0036G0001</name>
</gene>
<dbReference type="Proteomes" id="UP000033915">
    <property type="component" value="Unassembled WGS sequence"/>
</dbReference>
<reference evidence="1 2" key="1">
    <citation type="journal article" date="2015" name="Nature">
        <title>rRNA introns, odd ribosomes, and small enigmatic genomes across a large radiation of phyla.</title>
        <authorList>
            <person name="Brown C.T."/>
            <person name="Hug L.A."/>
            <person name="Thomas B.C."/>
            <person name="Sharon I."/>
            <person name="Castelle C.J."/>
            <person name="Singh A."/>
            <person name="Wilkins M.J."/>
            <person name="Williams K.H."/>
            <person name="Banfield J.F."/>
        </authorList>
    </citation>
    <scope>NUCLEOTIDE SEQUENCE [LARGE SCALE GENOMIC DNA]</scope>
</reference>
<name>A0A0G1KGV6_9BACT</name>
<comment type="caution">
    <text evidence="1">The sequence shown here is derived from an EMBL/GenBank/DDBJ whole genome shotgun (WGS) entry which is preliminary data.</text>
</comment>
<evidence type="ECO:0000313" key="1">
    <source>
        <dbReference type="EMBL" id="KKT82740.1"/>
    </source>
</evidence>
<proteinExistence type="predicted"/>
<organism evidence="1 2">
    <name type="scientific">Candidatus Giovannonibacteria bacterium GW2011_GWC2_44_9</name>
    <dbReference type="NCBI Taxonomy" id="1618658"/>
    <lineage>
        <taxon>Bacteria</taxon>
        <taxon>Candidatus Giovannoniibacteriota</taxon>
    </lineage>
</organism>
<sequence length="256" mass="29625">MKNHIVIDPLDEGGAGEEAEVSAEARNFFPGWGGAMRSNEIAIAAYRKCFSPNPGMGDRLFFKHLILKKLDDYFCQVGRYTFPHIARPLGSVSDQKEKEEAYLYEWVEGTDYFLREYPGEGTVKIHEWDEFVFYFSKAGIAVSQDVTDSENGKKSQNIVHQMWRYGRLKLNRCWKRIDFGDSSLYIDYDELSDFLRENSRYIQAILGAPRYDLMLLARDFLTKPKLTKKETEILATLAGNYRLSTLRHLKAKFVVN</sequence>
<dbReference type="EMBL" id="LCJT01000036">
    <property type="protein sequence ID" value="KKT82740.1"/>
    <property type="molecule type" value="Genomic_DNA"/>
</dbReference>